<dbReference type="KEGG" id="aara:120902252"/>
<dbReference type="RefSeq" id="XP_040166771.1">
    <property type="nucleotide sequence ID" value="XM_040310837.1"/>
</dbReference>
<dbReference type="VEuPathDB" id="VectorBase:AARA011073"/>
<dbReference type="GeneID" id="120902252"/>
<feature type="region of interest" description="Disordered" evidence="1">
    <location>
        <begin position="209"/>
        <end position="278"/>
    </location>
</feature>
<evidence type="ECO:0000256" key="1">
    <source>
        <dbReference type="SAM" id="MobiDB-lite"/>
    </source>
</evidence>
<keyword evidence="3" id="KW-1185">Reference proteome</keyword>
<dbReference type="AlphaFoldDB" id="A0A182IBV8"/>
<dbReference type="EnsemblMetazoa" id="AARA011073-RA">
    <property type="protein sequence ID" value="AARA011073-PA"/>
    <property type="gene ID" value="AARA011073"/>
</dbReference>
<feature type="compositionally biased region" description="Low complexity" evidence="1">
    <location>
        <begin position="256"/>
        <end position="277"/>
    </location>
</feature>
<protein>
    <submittedName>
        <fullName evidence="2">Uncharacterized protein</fullName>
    </submittedName>
</protein>
<reference evidence="2" key="1">
    <citation type="submission" date="2022-08" db="UniProtKB">
        <authorList>
            <consortium name="EnsemblMetazoa"/>
        </authorList>
    </citation>
    <scope>IDENTIFICATION</scope>
    <source>
        <strain evidence="2">Dongola</strain>
    </source>
</reference>
<feature type="compositionally biased region" description="Basic and acidic residues" evidence="1">
    <location>
        <begin position="70"/>
        <end position="80"/>
    </location>
</feature>
<feature type="region of interest" description="Disordered" evidence="1">
    <location>
        <begin position="1"/>
        <end position="80"/>
    </location>
</feature>
<evidence type="ECO:0000313" key="3">
    <source>
        <dbReference type="Proteomes" id="UP000075840"/>
    </source>
</evidence>
<feature type="compositionally biased region" description="Low complexity" evidence="1">
    <location>
        <begin position="40"/>
        <end position="52"/>
    </location>
</feature>
<organism evidence="2 3">
    <name type="scientific">Anopheles arabiensis</name>
    <name type="common">Mosquito</name>
    <dbReference type="NCBI Taxonomy" id="7173"/>
    <lineage>
        <taxon>Eukaryota</taxon>
        <taxon>Metazoa</taxon>
        <taxon>Ecdysozoa</taxon>
        <taxon>Arthropoda</taxon>
        <taxon>Hexapoda</taxon>
        <taxon>Insecta</taxon>
        <taxon>Pterygota</taxon>
        <taxon>Neoptera</taxon>
        <taxon>Endopterygota</taxon>
        <taxon>Diptera</taxon>
        <taxon>Nematocera</taxon>
        <taxon>Culicoidea</taxon>
        <taxon>Culicidae</taxon>
        <taxon>Anophelinae</taxon>
        <taxon>Anopheles</taxon>
    </lineage>
</organism>
<feature type="region of interest" description="Disordered" evidence="1">
    <location>
        <begin position="121"/>
        <end position="148"/>
    </location>
</feature>
<accession>A0A182IBV8</accession>
<sequence length="456" mass="50562">MESSITSGTAKKGPSKSILDKMNLFGANTKGQDKHPPKPNSKSSKTNKSSQPIPNRGPRVNKPQLIAQEQQHDVGLDHKPADITTITAASNEVITDHQITEPVPEELISDVPDQIAPENMSLETHRNEETEQVDSLEVSEKESSDTVPIATVQDDSKLIAIQEDLKIMLDPIDECTTSQQPDSFAENPRVHELHETNVPKQVETVLILPKKNLNVPPDTIDQPASEQRTMKPPTATSPVERKATPISVKPHKEVLQQRSSKSSQSSLLSDGPSSSSQCHLIELSQPKPEALKLTLIRLRQLHGGSEAEKIGSIERHLRGLRDSPRKQSSLKTAKLSEQNAKTRKPNDPIRAKPKQSSSEDDDIDPADDRQAFDKFAANLYAHLERKRALENYEASKLMMPVEIGYYREAYAALVKAFGQPYHKCTLELYQQLAAELGLEAEMFVMDKTPDETNVPA</sequence>
<evidence type="ECO:0000313" key="2">
    <source>
        <dbReference type="EnsemblMetazoa" id="AARA011073-PA"/>
    </source>
</evidence>
<feature type="compositionally biased region" description="Basic and acidic residues" evidence="1">
    <location>
        <begin position="310"/>
        <end position="325"/>
    </location>
</feature>
<dbReference type="VEuPathDB" id="VectorBase:AARA21_002523"/>
<feature type="region of interest" description="Disordered" evidence="1">
    <location>
        <begin position="310"/>
        <end position="367"/>
    </location>
</feature>
<feature type="compositionally biased region" description="Basic and acidic residues" evidence="1">
    <location>
        <begin position="188"/>
        <end position="197"/>
    </location>
</feature>
<dbReference type="Proteomes" id="UP000075840">
    <property type="component" value="Unassembled WGS sequence"/>
</dbReference>
<feature type="region of interest" description="Disordered" evidence="1">
    <location>
        <begin position="177"/>
        <end position="197"/>
    </location>
</feature>
<name>A0A182IBV8_ANOAR</name>
<dbReference type="EMBL" id="APCN01000749">
    <property type="status" value="NOT_ANNOTATED_CDS"/>
    <property type="molecule type" value="Genomic_DNA"/>
</dbReference>
<proteinExistence type="predicted"/>
<feature type="compositionally biased region" description="Polar residues" evidence="1">
    <location>
        <begin position="326"/>
        <end position="339"/>
    </location>
</feature>